<reference evidence="1 2" key="1">
    <citation type="submission" date="2020-08" db="EMBL/GenBank/DDBJ databases">
        <title>Description of Clavibacter zhangzhiyonge sp. nov., a phytopathogenic actinobacterium isolated from barley seeds, causing leaf brown spot and decline.</title>
        <authorList>
            <person name="Tian Q."/>
            <person name="Chuan J."/>
            <person name="Zhao W."/>
            <person name="Li X."/>
        </authorList>
    </citation>
    <scope>NUCLEOTIDE SEQUENCE [LARGE SCALE GENOMIC DNA]</scope>
    <source>
        <strain evidence="1 2">DM1</strain>
    </source>
</reference>
<dbReference type="KEGG" id="czh:H9X71_00180"/>
<sequence length="88" mass="9105">MAITNLPYDDDLILEGVRATTAISEETRDVQVDFTTAGTSTEDVARISVTTTWTVPAADAVRILVAAIPAGTAHEVPAGDPAADLPAL</sequence>
<evidence type="ECO:0000313" key="2">
    <source>
        <dbReference type="Proteomes" id="UP000516660"/>
    </source>
</evidence>
<dbReference type="AlphaFoldDB" id="A0A7L7Z2A3"/>
<dbReference type="Proteomes" id="UP000516660">
    <property type="component" value="Chromosome"/>
</dbReference>
<keyword evidence="2" id="KW-1185">Reference proteome</keyword>
<accession>A0A7L7Z2A3</accession>
<dbReference type="EMBL" id="CP061274">
    <property type="protein sequence ID" value="QOD43836.1"/>
    <property type="molecule type" value="Genomic_DNA"/>
</dbReference>
<proteinExistence type="predicted"/>
<evidence type="ECO:0000313" key="1">
    <source>
        <dbReference type="EMBL" id="QOD43836.1"/>
    </source>
</evidence>
<organism evidence="1 2">
    <name type="scientific">Clavibacter zhangzhiyongii</name>
    <dbReference type="NCBI Taxonomy" id="2768071"/>
    <lineage>
        <taxon>Bacteria</taxon>
        <taxon>Bacillati</taxon>
        <taxon>Actinomycetota</taxon>
        <taxon>Actinomycetes</taxon>
        <taxon>Micrococcales</taxon>
        <taxon>Microbacteriaceae</taxon>
        <taxon>Clavibacter</taxon>
    </lineage>
</organism>
<dbReference type="RefSeq" id="WP_191147773.1">
    <property type="nucleotide sequence ID" value="NZ_CP061274.1"/>
</dbReference>
<name>A0A7L7Z2A3_9MICO</name>
<gene>
    <name evidence="1" type="ORF">H9X71_00180</name>
</gene>
<protein>
    <submittedName>
        <fullName evidence="1">Uncharacterized protein</fullName>
    </submittedName>
</protein>